<evidence type="ECO:0000313" key="2">
    <source>
        <dbReference type="Proteomes" id="UP000290289"/>
    </source>
</evidence>
<sequence>MEDAIPTPINLLQPYKKAVKIQVLCTMWRARIPETTDKYIGLRCILLDEKVSSHYLMILRSVSLYTFPQLFVLSFPLRQRRSLTSRSNARVILSS</sequence>
<gene>
    <name evidence="1" type="ORF">DVH24_001000</name>
</gene>
<evidence type="ECO:0000313" key="1">
    <source>
        <dbReference type="EMBL" id="RXI00766.1"/>
    </source>
</evidence>
<proteinExistence type="predicted"/>
<dbReference type="EMBL" id="RDQH01000330">
    <property type="protein sequence ID" value="RXI00766.1"/>
    <property type="molecule type" value="Genomic_DNA"/>
</dbReference>
<dbReference type="AlphaFoldDB" id="A0A498K010"/>
<name>A0A498K010_MALDO</name>
<reference evidence="1 2" key="1">
    <citation type="submission" date="2018-10" db="EMBL/GenBank/DDBJ databases">
        <title>A high-quality apple genome assembly.</title>
        <authorList>
            <person name="Hu J."/>
        </authorList>
    </citation>
    <scope>NUCLEOTIDE SEQUENCE [LARGE SCALE GENOMIC DNA]</scope>
    <source>
        <strain evidence="2">cv. HFTH1</strain>
        <tissue evidence="1">Young leaf</tissue>
    </source>
</reference>
<comment type="caution">
    <text evidence="1">The sequence shown here is derived from an EMBL/GenBank/DDBJ whole genome shotgun (WGS) entry which is preliminary data.</text>
</comment>
<keyword evidence="2" id="KW-1185">Reference proteome</keyword>
<dbReference type="Proteomes" id="UP000290289">
    <property type="component" value="Chromosome 4"/>
</dbReference>
<organism evidence="1 2">
    <name type="scientific">Malus domestica</name>
    <name type="common">Apple</name>
    <name type="synonym">Pyrus malus</name>
    <dbReference type="NCBI Taxonomy" id="3750"/>
    <lineage>
        <taxon>Eukaryota</taxon>
        <taxon>Viridiplantae</taxon>
        <taxon>Streptophyta</taxon>
        <taxon>Embryophyta</taxon>
        <taxon>Tracheophyta</taxon>
        <taxon>Spermatophyta</taxon>
        <taxon>Magnoliopsida</taxon>
        <taxon>eudicotyledons</taxon>
        <taxon>Gunneridae</taxon>
        <taxon>Pentapetalae</taxon>
        <taxon>rosids</taxon>
        <taxon>fabids</taxon>
        <taxon>Rosales</taxon>
        <taxon>Rosaceae</taxon>
        <taxon>Amygdaloideae</taxon>
        <taxon>Maleae</taxon>
        <taxon>Malus</taxon>
    </lineage>
</organism>
<protein>
    <submittedName>
        <fullName evidence="1">Uncharacterized protein</fullName>
    </submittedName>
</protein>
<accession>A0A498K010</accession>